<dbReference type="SMART" id="SM01163">
    <property type="entry name" value="DUF1785"/>
    <property type="match status" value="2"/>
</dbReference>
<keyword evidence="3" id="KW-0810">Translation regulation</keyword>
<evidence type="ECO:0000313" key="10">
    <source>
        <dbReference type="EMBL" id="KAF2293894.1"/>
    </source>
</evidence>
<feature type="compositionally biased region" description="Gly residues" evidence="7">
    <location>
        <begin position="904"/>
        <end position="914"/>
    </location>
</feature>
<dbReference type="InterPro" id="IPR045246">
    <property type="entry name" value="Piwi_ago-like"/>
</dbReference>
<evidence type="ECO:0000256" key="1">
    <source>
        <dbReference type="ARBA" id="ARBA00008201"/>
    </source>
</evidence>
<dbReference type="Gene3D" id="3.40.50.2300">
    <property type="match status" value="2"/>
</dbReference>
<dbReference type="PROSITE" id="PS50821">
    <property type="entry name" value="PAZ"/>
    <property type="match status" value="2"/>
</dbReference>
<dbReference type="EMBL" id="JAAGAX010000013">
    <property type="protein sequence ID" value="KAF2293894.1"/>
    <property type="molecule type" value="Genomic_DNA"/>
</dbReference>
<dbReference type="Pfam" id="PF02170">
    <property type="entry name" value="PAZ"/>
    <property type="match status" value="2"/>
</dbReference>
<dbReference type="InterPro" id="IPR036085">
    <property type="entry name" value="PAZ_dom_sf"/>
</dbReference>
<keyword evidence="5" id="KW-0943">RNA-mediated gene silencing</keyword>
<sequence length="1836" mass="206317">MQSLKISTSSPPEVAGKSGPINRPDNGGRNDIRHIRLFANHFLLNYNSGSIIRHYDVDVKPDLPSKNGPAMKFPKAVLSMIRNKLFSDDPDKFPLSMTAYDGEKNIFSAVPLPTGSFKVELLNEEGMKIRHFRVEVQLVNELQFCKLDDYISGKTLSIPRDVLQALDVVMKENPARQMIYACRSFHPTRPYPQDDLGRGITASRGIKHSLKPTTQGLALCLDYSVFPFRKQMPVIDFLKEQIPDFNLNSFRRFRKQVEKVLKGLKVTVTHRTTNQKYKIAGLTDENTQDISFDVENPSDQTPLRKVSLVSYFREKYNKEVMHNNIPSLDLAKSNRKNYVPMEFCMIAGGREKLLNCMLGRILFTKFGTQLFEMVTYVDFNYFYGAHSSIFSSDSGDIPQNFGIGVDLKMTRVIGRVIKPPWLKLGTSKGRWTKATVDRVKCDWNLKRNSVISSKPIRLWGILDFGSSSIEKFIPELISRSERLDIHMEQPLFYKCLPMNLLYEVDELHQLLKSLNNESYEIGGACLQIIVCVMPKEDPGYNNLKWISETKVGILTQCCLTKNCNTAKDQFLANLALKINAKLGGSNVELIEQPHSLQSKGHVMFLGADVNHPGSYNSTSPSIAAVVGTMNWPAANQYIARICPQDHRAEKILKFGGMCLELVNAYTRLNQARPETIVLFRHGVSDGQFDMVLNEELMDLKMTFEASNYFPTITVVVAQKRHKTRLFPESDKNENVPPGTVVDTKITHPIGFDFYLCSHYGAIGTSKPAHCQVLLDENRFTSDELEELTYGMCFTCAQCTKPVSLVPPVLYADRAAYRAFPLLGLSSMGRYSAGRGRGTGGARNGEDGGRGRGRGRGRAGDHQYRTRHHQQQNWVSGQDGRTQTQWQSRPGQGGPGSGFVRPARGGHGGSGGAGGGREDWGPAGGRFQGHTSTAVSVHSRIEPHNSSPEKLSEPIVSAMQALKISTSSPPEVAGKLVPIKRPDNGGRNDSRRIGLCVNHFLLNYNSGSIIRHYDVDVKPDLPSKNGPPMKFPKAVLSMIRNKLFSDDPDKFPLSMTAYDGKKNIFSAVPLPTGTFKVELSNEEGMKIRHFRVEVQLVNELPCSKLDDYISGKTSSIPRNVLQALDVVMKENPARQMIYACRSFHPTRPCPQDDLGHGITASRGIKCSLKPTCQGLALCLDYSVFPFIKQMPVIDFLKEHIPGFNPNNFRGFMKEVEKALKGLKVTVTHRTTNEKYKIAGLTDENTQDISFDFENPSEQTPPRKVSLVSYFREKYNKEVMHNNIPSLDLGKKSNRKNYVPMEFCMIAGGQKYAKELLDKKQSEKLREISLAWPKVRESTIYDMVHNRDGPCSGDIPQNFGIGVDLKMTRVIGRVIKPPWLKLGTSKGRWTKATVDRVKCDWNLKRNSVISSKPIRLWGILDFGSPSIEKLIPELICRSERLDIHMEQPLFYKRLPMNLLYEVDDLHQLLKSLNNESYEIGGACLQIIVCVMPKEDPGYNNLKWISETKVGILTQCCLTKNCNTAKDQFLANLALKINAKLGGSNVELIEQPHSLQSKGHVMFVGADVNHPGSYNSTSPSIAAVVGTMNWPAANQYIARICPQDNRAEKILKFGGMCLELVNAYTRLNQVKPDTIVLFRDGVSDGQFDMVLNEELMDLKMTFEALNYFPTITVVVAQKRHTTRLFLDSDKDENVPPGTVVDTKITHPFGFDFYLCSHYGHIGTSKSAHYHVLWDENGFTSDELQELIYAMCFTCAQCTKPVSLVPPVWYADRAAYRGRLYHDSIEWYQSSASTPSSSSPPSRSSMASFDEQLYKLHPNLENSMFSFEASPPLFTRRDRR</sequence>
<name>A0A6A6KZ96_HEVBR</name>
<evidence type="ECO:0000259" key="8">
    <source>
        <dbReference type="PROSITE" id="PS50821"/>
    </source>
</evidence>
<dbReference type="PROSITE" id="PS50822">
    <property type="entry name" value="PIWI"/>
    <property type="match status" value="2"/>
</dbReference>
<feature type="region of interest" description="Disordered" evidence="7">
    <location>
        <begin position="965"/>
        <end position="984"/>
    </location>
</feature>
<keyword evidence="11" id="KW-1185">Reference proteome</keyword>
<keyword evidence="4" id="KW-0694">RNA-binding</keyword>
<dbReference type="InterPro" id="IPR032474">
    <property type="entry name" value="Argonaute_N"/>
</dbReference>
<proteinExistence type="inferred from homology"/>
<comment type="similarity">
    <text evidence="1">Belongs to the argonaute family. Ago subfamily.</text>
</comment>
<keyword evidence="2" id="KW-0678">Repressor</keyword>
<dbReference type="CDD" id="cd02846">
    <property type="entry name" value="PAZ_argonaute_like"/>
    <property type="match status" value="2"/>
</dbReference>
<feature type="domain" description="PAZ" evidence="8">
    <location>
        <begin position="233"/>
        <end position="348"/>
    </location>
</feature>
<feature type="domain" description="PAZ" evidence="8">
    <location>
        <begin position="1190"/>
        <end position="1306"/>
    </location>
</feature>
<dbReference type="Gene3D" id="3.30.420.10">
    <property type="entry name" value="Ribonuclease H-like superfamily/Ribonuclease H"/>
    <property type="match status" value="2"/>
</dbReference>
<reference evidence="10 11" key="1">
    <citation type="journal article" date="2020" name="Mol. Plant">
        <title>The Chromosome-Based Rubber Tree Genome Provides New Insights into Spurge Genome Evolution and Rubber Biosynthesis.</title>
        <authorList>
            <person name="Liu J."/>
            <person name="Shi C."/>
            <person name="Shi C.C."/>
            <person name="Li W."/>
            <person name="Zhang Q.J."/>
            <person name="Zhang Y."/>
            <person name="Li K."/>
            <person name="Lu H.F."/>
            <person name="Shi C."/>
            <person name="Zhu S.T."/>
            <person name="Xiao Z.Y."/>
            <person name="Nan H."/>
            <person name="Yue Y."/>
            <person name="Zhu X.G."/>
            <person name="Wu Y."/>
            <person name="Hong X.N."/>
            <person name="Fan G.Y."/>
            <person name="Tong Y."/>
            <person name="Zhang D."/>
            <person name="Mao C.L."/>
            <person name="Liu Y.L."/>
            <person name="Hao S.J."/>
            <person name="Liu W.Q."/>
            <person name="Lv M.Q."/>
            <person name="Zhang H.B."/>
            <person name="Liu Y."/>
            <person name="Hu-Tang G.R."/>
            <person name="Wang J.P."/>
            <person name="Wang J.H."/>
            <person name="Sun Y.H."/>
            <person name="Ni S.B."/>
            <person name="Chen W.B."/>
            <person name="Zhang X.C."/>
            <person name="Jiao Y.N."/>
            <person name="Eichler E.E."/>
            <person name="Li G.H."/>
            <person name="Liu X."/>
            <person name="Gao L.Z."/>
        </authorList>
    </citation>
    <scope>NUCLEOTIDE SEQUENCE [LARGE SCALE GENOMIC DNA]</scope>
    <source>
        <strain evidence="11">cv. GT1</strain>
        <tissue evidence="10">Leaf</tissue>
    </source>
</reference>
<organism evidence="10 11">
    <name type="scientific">Hevea brasiliensis</name>
    <name type="common">Para rubber tree</name>
    <name type="synonym">Siphonia brasiliensis</name>
    <dbReference type="NCBI Taxonomy" id="3981"/>
    <lineage>
        <taxon>Eukaryota</taxon>
        <taxon>Viridiplantae</taxon>
        <taxon>Streptophyta</taxon>
        <taxon>Embryophyta</taxon>
        <taxon>Tracheophyta</taxon>
        <taxon>Spermatophyta</taxon>
        <taxon>Magnoliopsida</taxon>
        <taxon>eudicotyledons</taxon>
        <taxon>Gunneridae</taxon>
        <taxon>Pentapetalae</taxon>
        <taxon>rosids</taxon>
        <taxon>fabids</taxon>
        <taxon>Malpighiales</taxon>
        <taxon>Euphorbiaceae</taxon>
        <taxon>Crotonoideae</taxon>
        <taxon>Micrandreae</taxon>
        <taxon>Hevea</taxon>
    </lineage>
</organism>
<feature type="domain" description="Piwi" evidence="9">
    <location>
        <begin position="528"/>
        <end position="823"/>
    </location>
</feature>
<dbReference type="FunFam" id="2.170.260.10:FF:000008">
    <property type="entry name" value="Protein argonaute 7"/>
    <property type="match status" value="2"/>
</dbReference>
<dbReference type="SUPFAM" id="SSF53098">
    <property type="entry name" value="Ribonuclease H-like"/>
    <property type="match status" value="2"/>
</dbReference>
<comment type="caution">
    <text evidence="10">The sequence shown here is derived from an EMBL/GenBank/DDBJ whole genome shotgun (WGS) entry which is preliminary data.</text>
</comment>
<evidence type="ECO:0008006" key="12">
    <source>
        <dbReference type="Google" id="ProtNLM"/>
    </source>
</evidence>
<dbReference type="InterPro" id="IPR012337">
    <property type="entry name" value="RNaseH-like_sf"/>
</dbReference>
<dbReference type="Pfam" id="PF16486">
    <property type="entry name" value="ArgoN"/>
    <property type="match status" value="2"/>
</dbReference>
<dbReference type="Pfam" id="PF02171">
    <property type="entry name" value="Piwi"/>
    <property type="match status" value="2"/>
</dbReference>
<dbReference type="PANTHER" id="PTHR22891">
    <property type="entry name" value="EUKARYOTIC TRANSLATION INITIATION FACTOR 2C"/>
    <property type="match status" value="1"/>
</dbReference>
<evidence type="ECO:0000313" key="11">
    <source>
        <dbReference type="Proteomes" id="UP000467840"/>
    </source>
</evidence>
<dbReference type="SMART" id="SM00950">
    <property type="entry name" value="Piwi"/>
    <property type="match status" value="2"/>
</dbReference>
<evidence type="ECO:0000256" key="6">
    <source>
        <dbReference type="ARBA" id="ARBA00023274"/>
    </source>
</evidence>
<dbReference type="Proteomes" id="UP000467840">
    <property type="component" value="Chromosome 7"/>
</dbReference>
<keyword evidence="6" id="KW-0687">Ribonucleoprotein</keyword>
<dbReference type="Gene3D" id="2.170.260.10">
    <property type="entry name" value="paz domain"/>
    <property type="match status" value="2"/>
</dbReference>
<dbReference type="SUPFAM" id="SSF101690">
    <property type="entry name" value="PAZ domain"/>
    <property type="match status" value="2"/>
</dbReference>
<dbReference type="CDD" id="cd04657">
    <property type="entry name" value="Piwi_ago-like"/>
    <property type="match status" value="2"/>
</dbReference>
<evidence type="ECO:0000256" key="3">
    <source>
        <dbReference type="ARBA" id="ARBA00022845"/>
    </source>
</evidence>
<dbReference type="InterPro" id="IPR003100">
    <property type="entry name" value="PAZ_dom"/>
</dbReference>
<feature type="region of interest" description="Disordered" evidence="7">
    <location>
        <begin position="833"/>
        <end position="950"/>
    </location>
</feature>
<evidence type="ECO:0000256" key="7">
    <source>
        <dbReference type="SAM" id="MobiDB-lite"/>
    </source>
</evidence>
<gene>
    <name evidence="10" type="ORF">GH714_005508</name>
</gene>
<evidence type="ECO:0000256" key="5">
    <source>
        <dbReference type="ARBA" id="ARBA00023158"/>
    </source>
</evidence>
<feature type="domain" description="Piwi" evidence="9">
    <location>
        <begin position="1484"/>
        <end position="1779"/>
    </location>
</feature>
<dbReference type="GO" id="GO:0031047">
    <property type="term" value="P:regulatory ncRNA-mediated gene silencing"/>
    <property type="evidence" value="ECO:0007669"/>
    <property type="project" value="UniProtKB-KW"/>
</dbReference>
<dbReference type="InterPro" id="IPR014811">
    <property type="entry name" value="ArgoL1"/>
</dbReference>
<dbReference type="Pfam" id="PF08699">
    <property type="entry name" value="ArgoL1"/>
    <property type="match status" value="2"/>
</dbReference>
<feature type="compositionally biased region" description="Polar residues" evidence="7">
    <location>
        <begin position="870"/>
        <end position="885"/>
    </location>
</feature>
<protein>
    <recommendedName>
        <fullName evidence="12">Piwi domain-containing protein</fullName>
    </recommendedName>
</protein>
<evidence type="ECO:0000259" key="9">
    <source>
        <dbReference type="PROSITE" id="PS50822"/>
    </source>
</evidence>
<accession>A0A6A6KZ96</accession>
<dbReference type="InterPro" id="IPR036397">
    <property type="entry name" value="RNaseH_sf"/>
</dbReference>
<evidence type="ECO:0000256" key="4">
    <source>
        <dbReference type="ARBA" id="ARBA00022884"/>
    </source>
</evidence>
<dbReference type="GO" id="GO:0006417">
    <property type="term" value="P:regulation of translation"/>
    <property type="evidence" value="ECO:0007669"/>
    <property type="project" value="UniProtKB-KW"/>
</dbReference>
<dbReference type="SMART" id="SM00949">
    <property type="entry name" value="PAZ"/>
    <property type="match status" value="2"/>
</dbReference>
<evidence type="ECO:0000256" key="2">
    <source>
        <dbReference type="ARBA" id="ARBA00022491"/>
    </source>
</evidence>
<dbReference type="GO" id="GO:0051607">
    <property type="term" value="P:defense response to virus"/>
    <property type="evidence" value="ECO:0007669"/>
    <property type="project" value="UniProtKB-ARBA"/>
</dbReference>
<feature type="compositionally biased region" description="Polar residues" evidence="7">
    <location>
        <begin position="1"/>
        <end position="11"/>
    </location>
</feature>
<dbReference type="GO" id="GO:1990904">
    <property type="term" value="C:ribonucleoprotein complex"/>
    <property type="evidence" value="ECO:0007669"/>
    <property type="project" value="UniProtKB-KW"/>
</dbReference>
<dbReference type="InterPro" id="IPR003165">
    <property type="entry name" value="Piwi"/>
</dbReference>
<feature type="region of interest" description="Disordered" evidence="7">
    <location>
        <begin position="1"/>
        <end position="29"/>
    </location>
</feature>
<dbReference type="GO" id="GO:0003723">
    <property type="term" value="F:RNA binding"/>
    <property type="evidence" value="ECO:0007669"/>
    <property type="project" value="UniProtKB-KW"/>
</dbReference>